<accession>A0A9W6W0Z4</accession>
<comment type="caution">
    <text evidence="3">The sequence shown here is derived from an EMBL/GenBank/DDBJ whole genome shotgun (WGS) entry which is preliminary data.</text>
</comment>
<dbReference type="InterPro" id="IPR047057">
    <property type="entry name" value="MerR_fam"/>
</dbReference>
<dbReference type="InterPro" id="IPR000551">
    <property type="entry name" value="MerR-type_HTH_dom"/>
</dbReference>
<evidence type="ECO:0000313" key="3">
    <source>
        <dbReference type="EMBL" id="GLY85446.1"/>
    </source>
</evidence>
<dbReference type="PANTHER" id="PTHR30204">
    <property type="entry name" value="REDOX-CYCLING DRUG-SENSING TRANSCRIPTIONAL ACTIVATOR SOXR"/>
    <property type="match status" value="1"/>
</dbReference>
<dbReference type="PROSITE" id="PS50937">
    <property type="entry name" value="HTH_MERR_2"/>
    <property type="match status" value="1"/>
</dbReference>
<organism evidence="3 4">
    <name type="scientific">Actinoallomurus iriomotensis</name>
    <dbReference type="NCBI Taxonomy" id="478107"/>
    <lineage>
        <taxon>Bacteria</taxon>
        <taxon>Bacillati</taxon>
        <taxon>Actinomycetota</taxon>
        <taxon>Actinomycetes</taxon>
        <taxon>Streptosporangiales</taxon>
        <taxon>Thermomonosporaceae</taxon>
        <taxon>Actinoallomurus</taxon>
    </lineage>
</organism>
<dbReference type="SUPFAM" id="SSF46955">
    <property type="entry name" value="Putative DNA-binding domain"/>
    <property type="match status" value="1"/>
</dbReference>
<dbReference type="GO" id="GO:0003677">
    <property type="term" value="F:DNA binding"/>
    <property type="evidence" value="ECO:0007669"/>
    <property type="project" value="UniProtKB-KW"/>
</dbReference>
<evidence type="ECO:0000256" key="1">
    <source>
        <dbReference type="ARBA" id="ARBA00023125"/>
    </source>
</evidence>
<protein>
    <submittedName>
        <fullName evidence="3">MerR family transcriptional regulator</fullName>
    </submittedName>
</protein>
<name>A0A9W6W0Z4_9ACTN</name>
<proteinExistence type="predicted"/>
<dbReference type="PANTHER" id="PTHR30204:SF92">
    <property type="entry name" value="HTH-TYPE TRANSCRIPTIONAL REGULATOR ZNTR"/>
    <property type="match status" value="1"/>
</dbReference>
<reference evidence="3" key="1">
    <citation type="submission" date="2023-03" db="EMBL/GenBank/DDBJ databases">
        <title>Actinoallomurus iriomotensis NBRC 103684.</title>
        <authorList>
            <person name="Ichikawa N."/>
            <person name="Sato H."/>
            <person name="Tonouchi N."/>
        </authorList>
    </citation>
    <scope>NUCLEOTIDE SEQUENCE</scope>
    <source>
        <strain evidence="3">NBRC 103684</strain>
    </source>
</reference>
<dbReference type="AlphaFoldDB" id="A0A9W6W0Z4"/>
<evidence type="ECO:0000259" key="2">
    <source>
        <dbReference type="PROSITE" id="PS50937"/>
    </source>
</evidence>
<dbReference type="Proteomes" id="UP001165074">
    <property type="component" value="Unassembled WGS sequence"/>
</dbReference>
<gene>
    <name evidence="3" type="ORF">Airi02_033750</name>
</gene>
<dbReference type="InterPro" id="IPR009061">
    <property type="entry name" value="DNA-bd_dom_put_sf"/>
</dbReference>
<evidence type="ECO:0000313" key="4">
    <source>
        <dbReference type="Proteomes" id="UP001165074"/>
    </source>
</evidence>
<dbReference type="GO" id="GO:0003700">
    <property type="term" value="F:DNA-binding transcription factor activity"/>
    <property type="evidence" value="ECO:0007669"/>
    <property type="project" value="InterPro"/>
</dbReference>
<feature type="domain" description="HTH merR-type" evidence="2">
    <location>
        <begin position="1"/>
        <end position="68"/>
    </location>
</feature>
<keyword evidence="1" id="KW-0238">DNA-binding</keyword>
<dbReference type="RefSeq" id="WP_285572858.1">
    <property type="nucleotide sequence ID" value="NZ_BSTK01000004.1"/>
</dbReference>
<dbReference type="EMBL" id="BSTK01000004">
    <property type="protein sequence ID" value="GLY85446.1"/>
    <property type="molecule type" value="Genomic_DNA"/>
</dbReference>
<dbReference type="Pfam" id="PF13411">
    <property type="entry name" value="MerR_1"/>
    <property type="match status" value="1"/>
</dbReference>
<sequence length="243" mass="26154">MRISQLAERTGVPATTLRFYETAGLLPAGRSRSGYRLYGQDAIERLAFIRAAKHLGLPLEEIADLLRIWSAGSCADVKAGLRPRVADRLAETGARVGELTAFAASLRRALAHLDALPDRSGRCDPHCGFPGPANGPSQPPPYAGGQRWREAPVACSLTGGAMADRARRWRGLLDGAGRREIDEGVRLTLPADRAAALTALAADEQRCCPFFDFRLHLDGPVVHLEVRAPADGTALLTELFSHS</sequence>
<dbReference type="PRINTS" id="PR00040">
    <property type="entry name" value="HTHMERR"/>
</dbReference>
<dbReference type="Gene3D" id="1.10.1660.10">
    <property type="match status" value="1"/>
</dbReference>
<keyword evidence="4" id="KW-1185">Reference proteome</keyword>
<dbReference type="SMART" id="SM00422">
    <property type="entry name" value="HTH_MERR"/>
    <property type="match status" value="1"/>
</dbReference>